<dbReference type="Proteomes" id="UP001557470">
    <property type="component" value="Unassembled WGS sequence"/>
</dbReference>
<organism evidence="2 3">
    <name type="scientific">Umbra pygmaea</name>
    <name type="common">Eastern mudminnow</name>
    <dbReference type="NCBI Taxonomy" id="75934"/>
    <lineage>
        <taxon>Eukaryota</taxon>
        <taxon>Metazoa</taxon>
        <taxon>Chordata</taxon>
        <taxon>Craniata</taxon>
        <taxon>Vertebrata</taxon>
        <taxon>Euteleostomi</taxon>
        <taxon>Actinopterygii</taxon>
        <taxon>Neopterygii</taxon>
        <taxon>Teleostei</taxon>
        <taxon>Protacanthopterygii</taxon>
        <taxon>Esociformes</taxon>
        <taxon>Umbridae</taxon>
        <taxon>Umbra</taxon>
    </lineage>
</organism>
<evidence type="ECO:0000259" key="1">
    <source>
        <dbReference type="PROSITE" id="PS50994"/>
    </source>
</evidence>
<keyword evidence="3" id="KW-1185">Reference proteome</keyword>
<dbReference type="SUPFAM" id="SSF53098">
    <property type="entry name" value="Ribonuclease H-like"/>
    <property type="match status" value="1"/>
</dbReference>
<reference evidence="2 3" key="1">
    <citation type="submission" date="2024-06" db="EMBL/GenBank/DDBJ databases">
        <authorList>
            <person name="Pan Q."/>
            <person name="Wen M."/>
            <person name="Jouanno E."/>
            <person name="Zahm M."/>
            <person name="Klopp C."/>
            <person name="Cabau C."/>
            <person name="Louis A."/>
            <person name="Berthelot C."/>
            <person name="Parey E."/>
            <person name="Roest Crollius H."/>
            <person name="Montfort J."/>
            <person name="Robinson-Rechavi M."/>
            <person name="Bouchez O."/>
            <person name="Lampietro C."/>
            <person name="Lopez Roques C."/>
            <person name="Donnadieu C."/>
            <person name="Postlethwait J."/>
            <person name="Bobe J."/>
            <person name="Verreycken H."/>
            <person name="Guiguen Y."/>
        </authorList>
    </citation>
    <scope>NUCLEOTIDE SEQUENCE [LARGE SCALE GENOMIC DNA]</scope>
    <source>
        <strain evidence="2">Up_M1</strain>
        <tissue evidence="2">Testis</tissue>
    </source>
</reference>
<comment type="caution">
    <text evidence="2">The sequence shown here is derived from an EMBL/GenBank/DDBJ whole genome shotgun (WGS) entry which is preliminary data.</text>
</comment>
<dbReference type="PANTHER" id="PTHR46791:SF4">
    <property type="match status" value="1"/>
</dbReference>
<dbReference type="InterPro" id="IPR036397">
    <property type="entry name" value="RNaseH_sf"/>
</dbReference>
<proteinExistence type="predicted"/>
<dbReference type="AlphaFoldDB" id="A0ABD0WEP9"/>
<dbReference type="EMBL" id="JAGEUA010000007">
    <property type="protein sequence ID" value="KAL0970155.1"/>
    <property type="molecule type" value="Genomic_DNA"/>
</dbReference>
<sequence>MYPNSGFRIVLGHLHAQGVRVQDARVLESLRRVDPEGTRSRARSLCTIKRRQYSVPGPNAMWHIDGNHKLIRWRFVVHGGIDGFSRMITFLTAATNNRATTVLGSFLGAINRFGLPSRVRSDMGGENIEVAQFMVINRGEGRQSHITGIERLWRDVYQYVLDQFHHLFYNLEAEGLLNPDDEVHLYALHWSFLPQLQRHLAFFQEGWNNHKLRTANNQSPLQLWTTFGELEDTYQVDENYGVDGLMSNDAEGVYEAEGVHVPEVQLQQELTDEQIATLPNPNVPYSDAAAIYLGTVQKIMVIMG</sequence>
<accession>A0ABD0WEP9</accession>
<dbReference type="InterPro" id="IPR001584">
    <property type="entry name" value="Integrase_cat-core"/>
</dbReference>
<dbReference type="Pfam" id="PF24764">
    <property type="entry name" value="rva_4"/>
    <property type="match status" value="1"/>
</dbReference>
<evidence type="ECO:0000313" key="3">
    <source>
        <dbReference type="Proteomes" id="UP001557470"/>
    </source>
</evidence>
<gene>
    <name evidence="2" type="ORF">UPYG_G00238050</name>
</gene>
<dbReference type="InterPro" id="IPR012337">
    <property type="entry name" value="RNaseH-like_sf"/>
</dbReference>
<protein>
    <recommendedName>
        <fullName evidence="1">Integrase catalytic domain-containing protein</fullName>
    </recommendedName>
</protein>
<dbReference type="PANTHER" id="PTHR46791">
    <property type="entry name" value="EXPRESSED PROTEIN"/>
    <property type="match status" value="1"/>
</dbReference>
<name>A0ABD0WEP9_UMBPY</name>
<dbReference type="InterPro" id="IPR058913">
    <property type="entry name" value="Integrase_dom_put"/>
</dbReference>
<evidence type="ECO:0000313" key="2">
    <source>
        <dbReference type="EMBL" id="KAL0970155.1"/>
    </source>
</evidence>
<dbReference type="Gene3D" id="3.30.420.10">
    <property type="entry name" value="Ribonuclease H-like superfamily/Ribonuclease H"/>
    <property type="match status" value="1"/>
</dbReference>
<dbReference type="PROSITE" id="PS50994">
    <property type="entry name" value="INTEGRASE"/>
    <property type="match status" value="1"/>
</dbReference>
<feature type="domain" description="Integrase catalytic" evidence="1">
    <location>
        <begin position="52"/>
        <end position="228"/>
    </location>
</feature>